<comment type="caution">
    <text evidence="4">The sequence shown here is derived from an EMBL/GenBank/DDBJ whole genome shotgun (WGS) entry which is preliminary data.</text>
</comment>
<keyword evidence="2" id="KW-0178">Competence</keyword>
<comment type="subcellular location">
    <subcellularLocation>
        <location evidence="1">Cell surface</location>
    </subcellularLocation>
</comment>
<name>A0ABV9DD72_9BACI</name>
<keyword evidence="5" id="KW-1185">Reference proteome</keyword>
<evidence type="ECO:0000256" key="2">
    <source>
        <dbReference type="ARBA" id="ARBA00023287"/>
    </source>
</evidence>
<gene>
    <name evidence="4" type="ORF">ACFO3D_00515</name>
</gene>
<keyword evidence="3" id="KW-0812">Transmembrane</keyword>
<dbReference type="InterPro" id="IPR012902">
    <property type="entry name" value="N_methyl_site"/>
</dbReference>
<reference evidence="5" key="1">
    <citation type="journal article" date="2019" name="Int. J. Syst. Evol. Microbiol.">
        <title>The Global Catalogue of Microorganisms (GCM) 10K type strain sequencing project: providing services to taxonomists for standard genome sequencing and annotation.</title>
        <authorList>
            <consortium name="The Broad Institute Genomics Platform"/>
            <consortium name="The Broad Institute Genome Sequencing Center for Infectious Disease"/>
            <person name="Wu L."/>
            <person name="Ma J."/>
        </authorList>
    </citation>
    <scope>NUCLEOTIDE SEQUENCE [LARGE SCALE GENOMIC DNA]</scope>
    <source>
        <strain evidence="5">CGMCC 4.7426</strain>
    </source>
</reference>
<dbReference type="EMBL" id="JBHSFU010000001">
    <property type="protein sequence ID" value="MFC4556687.1"/>
    <property type="molecule type" value="Genomic_DNA"/>
</dbReference>
<feature type="transmembrane region" description="Helical" evidence="3">
    <location>
        <begin position="12"/>
        <end position="36"/>
    </location>
</feature>
<evidence type="ECO:0000313" key="5">
    <source>
        <dbReference type="Proteomes" id="UP001595989"/>
    </source>
</evidence>
<proteinExistence type="predicted"/>
<dbReference type="NCBIfam" id="TIGR02532">
    <property type="entry name" value="IV_pilin_GFxxxE"/>
    <property type="match status" value="1"/>
</dbReference>
<evidence type="ECO:0000256" key="3">
    <source>
        <dbReference type="SAM" id="Phobius"/>
    </source>
</evidence>
<accession>A0ABV9DD72</accession>
<keyword evidence="3" id="KW-1133">Transmembrane helix</keyword>
<keyword evidence="3" id="KW-0472">Membrane</keyword>
<sequence length="138" mass="15584">MFTRFRQLNSDGFTLIEIIASITILGIVVIAFLPIFPQISSWNGKTSDNLTASNLLSEVAEDVKDITVSELFQGDISDCPEYQPDDVFFSNYLGEYEARINVCNEKEVNLYRTKINIYTPDGSLVSESYTYISGDRDE</sequence>
<dbReference type="RefSeq" id="WP_390292614.1">
    <property type="nucleotide sequence ID" value="NZ_JBHSFU010000001.1"/>
</dbReference>
<protein>
    <submittedName>
        <fullName evidence="4">Type II secretion system protein</fullName>
    </submittedName>
</protein>
<dbReference type="Proteomes" id="UP001595989">
    <property type="component" value="Unassembled WGS sequence"/>
</dbReference>
<organism evidence="4 5">
    <name type="scientific">Virgibacillus kekensis</name>
    <dbReference type="NCBI Taxonomy" id="202261"/>
    <lineage>
        <taxon>Bacteria</taxon>
        <taxon>Bacillati</taxon>
        <taxon>Bacillota</taxon>
        <taxon>Bacilli</taxon>
        <taxon>Bacillales</taxon>
        <taxon>Bacillaceae</taxon>
        <taxon>Virgibacillus</taxon>
    </lineage>
</organism>
<dbReference type="Pfam" id="PF07963">
    <property type="entry name" value="N_methyl"/>
    <property type="match status" value="1"/>
</dbReference>
<evidence type="ECO:0000313" key="4">
    <source>
        <dbReference type="EMBL" id="MFC4556687.1"/>
    </source>
</evidence>
<evidence type="ECO:0000256" key="1">
    <source>
        <dbReference type="ARBA" id="ARBA00004241"/>
    </source>
</evidence>